<protein>
    <submittedName>
        <fullName evidence="1">Uncharacterized protein</fullName>
    </submittedName>
</protein>
<sequence>MHNSAKGQIKIYESQQALVNFTNMKFSKWLVLHFVTRPV</sequence>
<proteinExistence type="predicted"/>
<dbReference type="EMBL" id="GBRH01188670">
    <property type="protein sequence ID" value="JAE09226.1"/>
    <property type="molecule type" value="Transcribed_RNA"/>
</dbReference>
<organism evidence="1">
    <name type="scientific">Arundo donax</name>
    <name type="common">Giant reed</name>
    <name type="synonym">Donax arundinaceus</name>
    <dbReference type="NCBI Taxonomy" id="35708"/>
    <lineage>
        <taxon>Eukaryota</taxon>
        <taxon>Viridiplantae</taxon>
        <taxon>Streptophyta</taxon>
        <taxon>Embryophyta</taxon>
        <taxon>Tracheophyta</taxon>
        <taxon>Spermatophyta</taxon>
        <taxon>Magnoliopsida</taxon>
        <taxon>Liliopsida</taxon>
        <taxon>Poales</taxon>
        <taxon>Poaceae</taxon>
        <taxon>PACMAD clade</taxon>
        <taxon>Arundinoideae</taxon>
        <taxon>Arundineae</taxon>
        <taxon>Arundo</taxon>
    </lineage>
</organism>
<reference evidence="1" key="2">
    <citation type="journal article" date="2015" name="Data Brief">
        <title>Shoot transcriptome of the giant reed, Arundo donax.</title>
        <authorList>
            <person name="Barrero R.A."/>
            <person name="Guerrero F.D."/>
            <person name="Moolhuijzen P."/>
            <person name="Goolsby J.A."/>
            <person name="Tidwell J."/>
            <person name="Bellgard S.E."/>
            <person name="Bellgard M.I."/>
        </authorList>
    </citation>
    <scope>NUCLEOTIDE SEQUENCE</scope>
    <source>
        <tissue evidence="1">Shoot tissue taken approximately 20 cm above the soil surface</tissue>
    </source>
</reference>
<dbReference type="AlphaFoldDB" id="A0A0A9FGI2"/>
<evidence type="ECO:0000313" key="1">
    <source>
        <dbReference type="EMBL" id="JAE09226.1"/>
    </source>
</evidence>
<accession>A0A0A9FGI2</accession>
<reference evidence="1" key="1">
    <citation type="submission" date="2014-09" db="EMBL/GenBank/DDBJ databases">
        <authorList>
            <person name="Magalhaes I.L.F."/>
            <person name="Oliveira U."/>
            <person name="Santos F.R."/>
            <person name="Vidigal T.H.D.A."/>
            <person name="Brescovit A.D."/>
            <person name="Santos A.J."/>
        </authorList>
    </citation>
    <scope>NUCLEOTIDE SEQUENCE</scope>
    <source>
        <tissue evidence="1">Shoot tissue taken approximately 20 cm above the soil surface</tissue>
    </source>
</reference>
<name>A0A0A9FGI2_ARUDO</name>